<dbReference type="Proteomes" id="UP000501690">
    <property type="component" value="Linkage Group LG2"/>
</dbReference>
<proteinExistence type="predicted"/>
<sequence>MFKYKLQLQVCDDAFNYANFVVWDQERRNVIGISVEELQKEMIKVGEDDPKCFLDDLDVMLGCTLAFKVRTQPRNRCASVIKVSDLPEIINYIKKLIQPVKIAEFRSKGVCNLAADTDNDLEIICVIVATTIKFSLDNDGWYYFVCNHCNKRTNETGPFKCTYYDQENNIPMFKYKLQLQVCDDAFNYANFVVWDQERRNVIGISVEELQKEMIKVGEDDPKCFLDDLDVMLGCTLAFKVRTQPRNRCASVIKVSDLPEIINYIKKLIQPVKRILQNSGVFVESSQDIESSKLSATKLLKTIKKEIE</sequence>
<accession>A0A4D6L3L9</accession>
<protein>
    <submittedName>
        <fullName evidence="1">Nucleic acid-binding</fullName>
    </submittedName>
</protein>
<dbReference type="InterPro" id="IPR012340">
    <property type="entry name" value="NA-bd_OB-fold"/>
</dbReference>
<dbReference type="SUPFAM" id="SSF50249">
    <property type="entry name" value="Nucleic acid-binding proteins"/>
    <property type="match status" value="1"/>
</dbReference>
<evidence type="ECO:0000313" key="2">
    <source>
        <dbReference type="Proteomes" id="UP000501690"/>
    </source>
</evidence>
<dbReference type="EMBL" id="CP039346">
    <property type="protein sequence ID" value="QCD83099.1"/>
    <property type="molecule type" value="Genomic_DNA"/>
</dbReference>
<evidence type="ECO:0000313" key="1">
    <source>
        <dbReference type="EMBL" id="QCD83099.1"/>
    </source>
</evidence>
<dbReference type="Gene3D" id="2.40.50.140">
    <property type="entry name" value="Nucleic acid-binding proteins"/>
    <property type="match status" value="2"/>
</dbReference>
<name>A0A4D6L3L9_VIGUN</name>
<keyword evidence="2" id="KW-1185">Reference proteome</keyword>
<organism evidence="1 2">
    <name type="scientific">Vigna unguiculata</name>
    <name type="common">Cowpea</name>
    <dbReference type="NCBI Taxonomy" id="3917"/>
    <lineage>
        <taxon>Eukaryota</taxon>
        <taxon>Viridiplantae</taxon>
        <taxon>Streptophyta</taxon>
        <taxon>Embryophyta</taxon>
        <taxon>Tracheophyta</taxon>
        <taxon>Spermatophyta</taxon>
        <taxon>Magnoliopsida</taxon>
        <taxon>eudicotyledons</taxon>
        <taxon>Gunneridae</taxon>
        <taxon>Pentapetalae</taxon>
        <taxon>rosids</taxon>
        <taxon>fabids</taxon>
        <taxon>Fabales</taxon>
        <taxon>Fabaceae</taxon>
        <taxon>Papilionoideae</taxon>
        <taxon>50 kb inversion clade</taxon>
        <taxon>NPAAA clade</taxon>
        <taxon>indigoferoid/millettioid clade</taxon>
        <taxon>Phaseoleae</taxon>
        <taxon>Vigna</taxon>
    </lineage>
</organism>
<reference evidence="1 2" key="1">
    <citation type="submission" date="2019-04" db="EMBL/GenBank/DDBJ databases">
        <title>An improved genome assembly and genetic linkage map for asparagus bean, Vigna unguiculata ssp. sesquipedialis.</title>
        <authorList>
            <person name="Xia Q."/>
            <person name="Zhang R."/>
            <person name="Dong Y."/>
        </authorList>
    </citation>
    <scope>NUCLEOTIDE SEQUENCE [LARGE SCALE GENOMIC DNA]</scope>
    <source>
        <tissue evidence="1">Leaf</tissue>
    </source>
</reference>
<dbReference type="AlphaFoldDB" id="A0A4D6L3L9"/>
<gene>
    <name evidence="1" type="ORF">DEO72_LG2g3442</name>
</gene>